<dbReference type="AlphaFoldDB" id="A0A3E2N1N0"/>
<sequence length="79" mass="8434">MLTGCSVPVTVSGHSGGRRVADPVVADERMVGEGDRPLEFESVAKGNSMFRDLVLVRIVAAVRMSGLSRFGEKWRAAAS</sequence>
<comment type="caution">
    <text evidence="1">The sequence shown here is derived from an EMBL/GenBank/DDBJ whole genome shotgun (WGS) entry which is preliminary data.</text>
</comment>
<protein>
    <submittedName>
        <fullName evidence="1">Uncharacterized protein</fullName>
    </submittedName>
</protein>
<accession>A0A3E2N1N0</accession>
<dbReference type="EMBL" id="PEDF01000022">
    <property type="protein sequence ID" value="RFZ46701.1"/>
    <property type="molecule type" value="Genomic_DNA"/>
</dbReference>
<dbReference type="Proteomes" id="UP000257451">
    <property type="component" value="Unassembled WGS sequence"/>
</dbReference>
<evidence type="ECO:0000313" key="1">
    <source>
        <dbReference type="EMBL" id="RFZ46701.1"/>
    </source>
</evidence>
<evidence type="ECO:0000313" key="2">
    <source>
        <dbReference type="Proteomes" id="UP000257451"/>
    </source>
</evidence>
<reference evidence="1 2" key="1">
    <citation type="journal article" date="2018" name="Sci. Rep.">
        <title>Extensive genomic diversity among Mycobacterium marinum strains revealed by whole genome sequencing.</title>
        <authorList>
            <person name="Das S."/>
            <person name="Pettersson B.M."/>
            <person name="Behra P.R."/>
            <person name="Mallick A."/>
            <person name="Cheramie M."/>
            <person name="Ramesh M."/>
            <person name="Shirreff L."/>
            <person name="DuCote T."/>
            <person name="Dasgupta S."/>
            <person name="Ennis D.G."/>
            <person name="Kirsebom L.A."/>
        </authorList>
    </citation>
    <scope>NUCLEOTIDE SEQUENCE [LARGE SCALE GENOMIC DNA]</scope>
    <source>
        <strain evidence="1 2">Davis1</strain>
    </source>
</reference>
<proteinExistence type="predicted"/>
<name>A0A3E2N1N0_MYCMR</name>
<organism evidence="1 2">
    <name type="scientific">Mycobacterium marinum</name>
    <dbReference type="NCBI Taxonomy" id="1781"/>
    <lineage>
        <taxon>Bacteria</taxon>
        <taxon>Bacillati</taxon>
        <taxon>Actinomycetota</taxon>
        <taxon>Actinomycetes</taxon>
        <taxon>Mycobacteriales</taxon>
        <taxon>Mycobacteriaceae</taxon>
        <taxon>Mycobacterium</taxon>
        <taxon>Mycobacterium ulcerans group</taxon>
    </lineage>
</organism>
<gene>
    <name evidence="1" type="ORF">DAVIS_00780</name>
</gene>